<evidence type="ECO:0000313" key="1">
    <source>
        <dbReference type="EMBL" id="SHK75314.1"/>
    </source>
</evidence>
<dbReference type="EMBL" id="FRAH01000043">
    <property type="protein sequence ID" value="SHK75314.1"/>
    <property type="molecule type" value="Genomic_DNA"/>
</dbReference>
<evidence type="ECO:0000313" key="2">
    <source>
        <dbReference type="Proteomes" id="UP000183975"/>
    </source>
</evidence>
<organism evidence="1 2">
    <name type="scientific">Anaerotignum lactatifermentans DSM 14214</name>
    <dbReference type="NCBI Taxonomy" id="1121323"/>
    <lineage>
        <taxon>Bacteria</taxon>
        <taxon>Bacillati</taxon>
        <taxon>Bacillota</taxon>
        <taxon>Clostridia</taxon>
        <taxon>Lachnospirales</taxon>
        <taxon>Anaerotignaceae</taxon>
        <taxon>Anaerotignum</taxon>
    </lineage>
</organism>
<protein>
    <submittedName>
        <fullName evidence="1">Uncharacterized protein</fullName>
    </submittedName>
</protein>
<dbReference type="Proteomes" id="UP000183975">
    <property type="component" value="Unassembled WGS sequence"/>
</dbReference>
<dbReference type="AlphaFoldDB" id="A0A1M6V1N1"/>
<gene>
    <name evidence="1" type="ORF">SAMN02745138_02290</name>
</gene>
<sequence length="353" mass="41035">MIQKDAKAYHVLEILSMADEVGEDMVSLLIPQPDYRKKILQRLLLENKIVRYQKDGVKGYRLTISGKRWMLQSDYNRFSYFLANGADASMRRSDLVHRKRQRRLAEMMALFFLAGTNLFRDEKPSIFQEQPTEVKLSQSVFYSSREWKDMGSLSTKVISSRGAGVWLTKNAVWLCYHLDGVTSWYGNVEKRADILLRSVLQEKGYSFSETRALLFYSQTDTPILEVKRQADIRDSPFEKFCCVPLDENGSLLLQILEDAQMYQCLYQVLTEDLKSNAESNIINDGYNDALEPVLICFDFDIKRLLLFVMQLRYAQKKGEVICFDFQKEGVKQYCDEATQISTVDMEAVRENFF</sequence>
<proteinExistence type="predicted"/>
<accession>A0A1M6V1N1</accession>
<name>A0A1M6V1N1_9FIRM</name>
<keyword evidence="2" id="KW-1185">Reference proteome</keyword>
<dbReference type="RefSeq" id="WP_072851917.1">
    <property type="nucleotide sequence ID" value="NZ_FRAH01000043.1"/>
</dbReference>
<dbReference type="OrthoDB" id="1890761at2"/>
<reference evidence="1 2" key="1">
    <citation type="submission" date="2016-11" db="EMBL/GenBank/DDBJ databases">
        <authorList>
            <person name="Jaros S."/>
            <person name="Januszkiewicz K."/>
            <person name="Wedrychowicz H."/>
        </authorList>
    </citation>
    <scope>NUCLEOTIDE SEQUENCE [LARGE SCALE GENOMIC DNA]</scope>
    <source>
        <strain evidence="1 2">DSM 14214</strain>
    </source>
</reference>